<proteinExistence type="predicted"/>
<protein>
    <recommendedName>
        <fullName evidence="4">Carboxypeptidase-like protein</fullName>
    </recommendedName>
</protein>
<feature type="chain" id="PRO_5047001701" description="Carboxypeptidase-like protein" evidence="1">
    <location>
        <begin position="19"/>
        <end position="403"/>
    </location>
</feature>
<feature type="signal peptide" evidence="1">
    <location>
        <begin position="1"/>
        <end position="18"/>
    </location>
</feature>
<dbReference type="Proteomes" id="UP001497527">
    <property type="component" value="Unassembled WGS sequence"/>
</dbReference>
<dbReference type="SUPFAM" id="SSF49464">
    <property type="entry name" value="Carboxypeptidase regulatory domain-like"/>
    <property type="match status" value="1"/>
</dbReference>
<evidence type="ECO:0000313" key="3">
    <source>
        <dbReference type="Proteomes" id="UP001497527"/>
    </source>
</evidence>
<dbReference type="Gene3D" id="2.60.40.1120">
    <property type="entry name" value="Carboxypeptidase-like, regulatory domain"/>
    <property type="match status" value="1"/>
</dbReference>
<evidence type="ECO:0000256" key="1">
    <source>
        <dbReference type="SAM" id="SignalP"/>
    </source>
</evidence>
<comment type="caution">
    <text evidence="2">The sequence shown here is derived from an EMBL/GenBank/DDBJ whole genome shotgun (WGS) entry which is preliminary data.</text>
</comment>
<gene>
    <name evidence="2" type="ORF">T190423A01A_40111</name>
</gene>
<keyword evidence="3" id="KW-1185">Reference proteome</keyword>
<organism evidence="2 3">
    <name type="scientific">Tenacibaculum polynesiense</name>
    <dbReference type="NCBI Taxonomy" id="3137857"/>
    <lineage>
        <taxon>Bacteria</taxon>
        <taxon>Pseudomonadati</taxon>
        <taxon>Bacteroidota</taxon>
        <taxon>Flavobacteriia</taxon>
        <taxon>Flavobacteriales</taxon>
        <taxon>Flavobacteriaceae</taxon>
        <taxon>Tenacibaculum</taxon>
    </lineage>
</organism>
<evidence type="ECO:0008006" key="4">
    <source>
        <dbReference type="Google" id="ProtNLM"/>
    </source>
</evidence>
<keyword evidence="1" id="KW-0732">Signal</keyword>
<accession>A0ABM9PD72</accession>
<dbReference type="EMBL" id="CAXJIO010000013">
    <property type="protein sequence ID" value="CAL2103518.1"/>
    <property type="molecule type" value="Genomic_DNA"/>
</dbReference>
<dbReference type="InterPro" id="IPR008969">
    <property type="entry name" value="CarboxyPept-like_regulatory"/>
</dbReference>
<name>A0ABM9PD72_9FLAO</name>
<evidence type="ECO:0000313" key="2">
    <source>
        <dbReference type="EMBL" id="CAL2103518.1"/>
    </source>
</evidence>
<dbReference type="Pfam" id="PF13715">
    <property type="entry name" value="CarbopepD_reg_2"/>
    <property type="match status" value="1"/>
</dbReference>
<sequence>MKKGLAILFLFFSSLSFSQITLEGSVVSSDNKPLEGASVYFNNTTIGTITNANGKFNLKVKEGNYLLIVSFLGYQTKQLSINSKNKNQKIKVILEEETNVLNEVIVKKIVYDHVWKNNLIHFKRAFLGKSAAAQKCKILNEKDLYFSYDHDTNTFKAFSKKKLLIKNKELGYIITYDLVDFIMHDDKLFFSGYAQFKDLRKKVRSKYHRNRIKAFNGSRMHFLRSLLEHKTEKEGFIIHQFNRIKNPERPTDEAIELARKVIKPIYHKVDFNKTIIQPKTKIDSALITLKKASLPRFIDYITRKNVSDKNILQHQESVPYLDFKNFLSIIYKYEPEEYNYLKTLPRSQRKGSGVQTSNIVLLNGKTPIDAHGILEPRATLSEGYWGFEAIGEMLPLDYQPKKN</sequence>
<dbReference type="RefSeq" id="WP_348717724.1">
    <property type="nucleotide sequence ID" value="NZ_CAXJIO010000013.1"/>
</dbReference>
<reference evidence="2 3" key="1">
    <citation type="submission" date="2024-05" db="EMBL/GenBank/DDBJ databases">
        <authorList>
            <person name="Duchaud E."/>
        </authorList>
    </citation>
    <scope>NUCLEOTIDE SEQUENCE [LARGE SCALE GENOMIC DNA]</scope>
    <source>
        <strain evidence="2">Ena-SAMPLE-TAB-13-05-2024-13:56:06:370-140308</strain>
    </source>
</reference>